<name>A0A0D3FKP1_9ORYZ</name>
<dbReference type="AlphaFoldDB" id="A0A0D3FKP1"/>
<accession>A0A0D3FKP1</accession>
<dbReference type="PaxDb" id="65489-OBART03G24010.1"/>
<reference evidence="2" key="1">
    <citation type="journal article" date="2009" name="Rice">
        <title>De Novo Next Generation Sequencing of Plant Genomes.</title>
        <authorList>
            <person name="Rounsley S."/>
            <person name="Marri P.R."/>
            <person name="Yu Y."/>
            <person name="He R."/>
            <person name="Sisneros N."/>
            <person name="Goicoechea J.L."/>
            <person name="Lee S.J."/>
            <person name="Angelova A."/>
            <person name="Kudrna D."/>
            <person name="Luo M."/>
            <person name="Affourtit J."/>
            <person name="Desany B."/>
            <person name="Knight J."/>
            <person name="Niazi F."/>
            <person name="Egholm M."/>
            <person name="Wing R.A."/>
        </authorList>
    </citation>
    <scope>NUCLEOTIDE SEQUENCE [LARGE SCALE GENOMIC DNA]</scope>
    <source>
        <strain evidence="2">cv. IRGC 105608</strain>
    </source>
</reference>
<protein>
    <submittedName>
        <fullName evidence="2">Uncharacterized protein</fullName>
    </submittedName>
</protein>
<sequence>MRSGGDVKSFRQRQAHRRRAGVSKKAPASQATPDRAVEEAEDEGRERMAREFDMDMRWYDLWHFDLITTNSKIMVN</sequence>
<reference evidence="2" key="2">
    <citation type="submission" date="2015-03" db="UniProtKB">
        <authorList>
            <consortium name="EnsemblPlants"/>
        </authorList>
    </citation>
    <scope>IDENTIFICATION</scope>
</reference>
<dbReference type="Gramene" id="OBART03G24010.1">
    <property type="protein sequence ID" value="OBART03G24010.1"/>
    <property type="gene ID" value="OBART03G24010"/>
</dbReference>
<organism evidence="2">
    <name type="scientific">Oryza barthii</name>
    <dbReference type="NCBI Taxonomy" id="65489"/>
    <lineage>
        <taxon>Eukaryota</taxon>
        <taxon>Viridiplantae</taxon>
        <taxon>Streptophyta</taxon>
        <taxon>Embryophyta</taxon>
        <taxon>Tracheophyta</taxon>
        <taxon>Spermatophyta</taxon>
        <taxon>Magnoliopsida</taxon>
        <taxon>Liliopsida</taxon>
        <taxon>Poales</taxon>
        <taxon>Poaceae</taxon>
        <taxon>BOP clade</taxon>
        <taxon>Oryzoideae</taxon>
        <taxon>Oryzeae</taxon>
        <taxon>Oryzinae</taxon>
        <taxon>Oryza</taxon>
    </lineage>
</organism>
<feature type="region of interest" description="Disordered" evidence="1">
    <location>
        <begin position="1"/>
        <end position="46"/>
    </location>
</feature>
<proteinExistence type="predicted"/>
<dbReference type="EnsemblPlants" id="OBART03G24010.1">
    <property type="protein sequence ID" value="OBART03G24010.1"/>
    <property type="gene ID" value="OBART03G24010"/>
</dbReference>
<evidence type="ECO:0000256" key="1">
    <source>
        <dbReference type="SAM" id="MobiDB-lite"/>
    </source>
</evidence>
<evidence type="ECO:0000313" key="3">
    <source>
        <dbReference type="Proteomes" id="UP000026960"/>
    </source>
</evidence>
<feature type="compositionally biased region" description="Basic residues" evidence="1">
    <location>
        <begin position="10"/>
        <end position="22"/>
    </location>
</feature>
<dbReference type="Proteomes" id="UP000026960">
    <property type="component" value="Chromosome 3"/>
</dbReference>
<keyword evidence="3" id="KW-1185">Reference proteome</keyword>
<evidence type="ECO:0000313" key="2">
    <source>
        <dbReference type="EnsemblPlants" id="OBART03G24010.1"/>
    </source>
</evidence>
<dbReference type="HOGENOM" id="CLU_199313_0_0_1"/>